<dbReference type="VEuPathDB" id="FungiDB:A1O9_04965"/>
<proteinExistence type="predicted"/>
<dbReference type="EMBL" id="AMGV01000003">
    <property type="protein sequence ID" value="KEF60115.1"/>
    <property type="molecule type" value="Genomic_DNA"/>
</dbReference>
<comment type="caution">
    <text evidence="2">The sequence shown here is derived from an EMBL/GenBank/DDBJ whole genome shotgun (WGS) entry which is preliminary data.</text>
</comment>
<dbReference type="OrthoDB" id="3641178at2759"/>
<dbReference type="HOGENOM" id="CLU_553209_0_0_1"/>
<gene>
    <name evidence="2" type="ORF">A1O9_04965</name>
</gene>
<feature type="compositionally biased region" description="Polar residues" evidence="1">
    <location>
        <begin position="148"/>
        <end position="172"/>
    </location>
</feature>
<dbReference type="RefSeq" id="XP_013262705.1">
    <property type="nucleotide sequence ID" value="XM_013407251.1"/>
</dbReference>
<feature type="region of interest" description="Disordered" evidence="1">
    <location>
        <begin position="235"/>
        <end position="262"/>
    </location>
</feature>
<accession>A0A072PWY8</accession>
<evidence type="ECO:0000256" key="1">
    <source>
        <dbReference type="SAM" id="MobiDB-lite"/>
    </source>
</evidence>
<keyword evidence="3" id="KW-1185">Reference proteome</keyword>
<dbReference type="AlphaFoldDB" id="A0A072PWY8"/>
<feature type="non-terminal residue" evidence="2">
    <location>
        <position position="1"/>
    </location>
</feature>
<feature type="region of interest" description="Disordered" evidence="1">
    <location>
        <begin position="148"/>
        <end position="174"/>
    </location>
</feature>
<dbReference type="GeneID" id="25279892"/>
<reference evidence="2 3" key="1">
    <citation type="submission" date="2013-03" db="EMBL/GenBank/DDBJ databases">
        <title>The Genome Sequence of Exophiala aquamarina CBS 119918.</title>
        <authorList>
            <consortium name="The Broad Institute Genomics Platform"/>
            <person name="Cuomo C."/>
            <person name="de Hoog S."/>
            <person name="Gorbushina A."/>
            <person name="Walker B."/>
            <person name="Young S.K."/>
            <person name="Zeng Q."/>
            <person name="Gargeya S."/>
            <person name="Fitzgerald M."/>
            <person name="Haas B."/>
            <person name="Abouelleil A."/>
            <person name="Allen A.W."/>
            <person name="Alvarado L."/>
            <person name="Arachchi H.M."/>
            <person name="Berlin A.M."/>
            <person name="Chapman S.B."/>
            <person name="Gainer-Dewar J."/>
            <person name="Goldberg J."/>
            <person name="Griggs A."/>
            <person name="Gujja S."/>
            <person name="Hansen M."/>
            <person name="Howarth C."/>
            <person name="Imamovic A."/>
            <person name="Ireland A."/>
            <person name="Larimer J."/>
            <person name="McCowan C."/>
            <person name="Murphy C."/>
            <person name="Pearson M."/>
            <person name="Poon T.W."/>
            <person name="Priest M."/>
            <person name="Roberts A."/>
            <person name="Saif S."/>
            <person name="Shea T."/>
            <person name="Sisk P."/>
            <person name="Sykes S."/>
            <person name="Wortman J."/>
            <person name="Nusbaum C."/>
            <person name="Birren B."/>
        </authorList>
    </citation>
    <scope>NUCLEOTIDE SEQUENCE [LARGE SCALE GENOMIC DNA]</scope>
    <source>
        <strain evidence="2 3">CBS 119918</strain>
    </source>
</reference>
<feature type="non-terminal residue" evidence="2">
    <location>
        <position position="480"/>
    </location>
</feature>
<evidence type="ECO:0000313" key="2">
    <source>
        <dbReference type="EMBL" id="KEF60115.1"/>
    </source>
</evidence>
<protein>
    <submittedName>
        <fullName evidence="2">Uncharacterized protein</fullName>
    </submittedName>
</protein>
<organism evidence="2 3">
    <name type="scientific">Exophiala aquamarina CBS 119918</name>
    <dbReference type="NCBI Taxonomy" id="1182545"/>
    <lineage>
        <taxon>Eukaryota</taxon>
        <taxon>Fungi</taxon>
        <taxon>Dikarya</taxon>
        <taxon>Ascomycota</taxon>
        <taxon>Pezizomycotina</taxon>
        <taxon>Eurotiomycetes</taxon>
        <taxon>Chaetothyriomycetidae</taxon>
        <taxon>Chaetothyriales</taxon>
        <taxon>Herpotrichiellaceae</taxon>
        <taxon>Exophiala</taxon>
    </lineage>
</organism>
<sequence>TPAHIRQVRGCNGTNSIYRDEFVKVQSLYRDCKYKQCATLCEDLLGLKVSATLGPLHPLHEGFLWYYHATCYECMGLAAHSFSKNKLHFLELARDGLDTTLRVLPLAYATSARGIYEEHEESPLPTTIPTKAAAYRYNIIYQPETPSVRPSTAPISTSPDSTYSVHSHTSEPLSVFDGEESPAPYQTYMPPPNPTKQEDPPGWTPLVVLDSTHKDRLIKSLSTMHKLADGLVPSPLFSRSRRNTSTYKEAHGEGDGTPRPLPPLPFNHTVKFQIQGDRIVQIPNSTPVRKTAVQTLISLFEGSLPLPLPHSPSSTNSSWSISPFTPRFTQIKEAFSPVPHNHHLEAYLDSADLSCYNASLAEFRHQLRKQISFISDQIHQVQAAQADHAKSKILTQNPLASFWSFEQASTSSSDSIISGDGREVEDLQAVAKKARIEKLRLNGWAVSKERHGFKGEQYYENLRRVAERELNVCARLHTRI</sequence>
<dbReference type="Proteomes" id="UP000027920">
    <property type="component" value="Unassembled WGS sequence"/>
</dbReference>
<name>A0A072PWY8_9EURO</name>
<evidence type="ECO:0000313" key="3">
    <source>
        <dbReference type="Proteomes" id="UP000027920"/>
    </source>
</evidence>